<keyword evidence="4" id="KW-0443">Lipid metabolism</keyword>
<dbReference type="eggNOG" id="KOG3847">
    <property type="taxonomic scope" value="Eukaryota"/>
</dbReference>
<dbReference type="EC" id="3.1.1.47" evidence="1"/>
<dbReference type="Gene3D" id="3.40.50.1820">
    <property type="entry name" value="alpha/beta hydrolase"/>
    <property type="match status" value="1"/>
</dbReference>
<dbReference type="OrthoDB" id="2363873at2759"/>
<organism evidence="6 7">
    <name type="scientific">Allomyces macrogynus (strain ATCC 38327)</name>
    <name type="common">Allomyces javanicus var. macrogynus</name>
    <dbReference type="NCBI Taxonomy" id="578462"/>
    <lineage>
        <taxon>Eukaryota</taxon>
        <taxon>Fungi</taxon>
        <taxon>Fungi incertae sedis</taxon>
        <taxon>Blastocladiomycota</taxon>
        <taxon>Blastocladiomycetes</taxon>
        <taxon>Blastocladiales</taxon>
        <taxon>Blastocladiaceae</taxon>
        <taxon>Allomyces</taxon>
    </lineage>
</organism>
<dbReference type="OMA" id="VAPWETT"/>
<dbReference type="PANTHER" id="PTHR10272">
    <property type="entry name" value="PLATELET-ACTIVATING FACTOR ACETYLHYDROLASE"/>
    <property type="match status" value="1"/>
</dbReference>
<sequence>MVNVTAPGTAPSTSSGSSDRASIASAPTEYTSTLPGAYRSSTTSLGRRRSLLHIRAGRDPAHPPRAWYQRLLPHFSSYTGPYPVGVYDFEWESALAPDSALRAQFGDALVTDVQSLLVRVFYPADPEVVAPELEAEVATYGHHLPQGHEGTPYKRPKWLGNYEGVGYGDFIRMPKWISKATFGAMFCTARLPAYENAPVLAPGPVDAAHVLPHVHEPPPTAAPIPPVPAQFPVIIFSHGLGGTKGTYSYVCGELASRGAVVVAIEHRDGSASRSVERQQVEHAYQRIGVTGEENRVLRINQVHHRVVEVRAALALVRQWARGESPANQLDDKMHPWRALAGRMDLGQMMMAGHSFGGGTSVAVLQQQRADREAGMNHGDAQMDFKAGYVMDPWLFAVDKKKGVDVPLLSASTETFHWPHNVEAMHDIYALSKQYQSPQCPDPVVTTIGTAHQNHSDFVMLVGKGLLGKAKMAGPMDPVRALQLHTAMAASFMTRCGIPLAAPEYYGLLQDPHAVNPEHVGFAPEAADDEDSKDDLRQVVNDVLDEDQTHPDVVLGWAWYKEKFDVPSPFSES</sequence>
<accession>A0A0L0SJJ5</accession>
<keyword evidence="7" id="KW-1185">Reference proteome</keyword>
<dbReference type="AlphaFoldDB" id="A0A0L0SJJ5"/>
<dbReference type="STRING" id="578462.A0A0L0SJJ5"/>
<reference evidence="6 7" key="1">
    <citation type="submission" date="2009-11" db="EMBL/GenBank/DDBJ databases">
        <title>Annotation of Allomyces macrogynus ATCC 38327.</title>
        <authorList>
            <consortium name="The Broad Institute Genome Sequencing Platform"/>
            <person name="Russ C."/>
            <person name="Cuomo C."/>
            <person name="Burger G."/>
            <person name="Gray M.W."/>
            <person name="Holland P.W.H."/>
            <person name="King N."/>
            <person name="Lang F.B.F."/>
            <person name="Roger A.J."/>
            <person name="Ruiz-Trillo I."/>
            <person name="Young S.K."/>
            <person name="Zeng Q."/>
            <person name="Gargeya S."/>
            <person name="Fitzgerald M."/>
            <person name="Haas B."/>
            <person name="Abouelleil A."/>
            <person name="Alvarado L."/>
            <person name="Arachchi H.M."/>
            <person name="Berlin A."/>
            <person name="Chapman S.B."/>
            <person name="Gearin G."/>
            <person name="Goldberg J."/>
            <person name="Griggs A."/>
            <person name="Gujja S."/>
            <person name="Hansen M."/>
            <person name="Heiman D."/>
            <person name="Howarth C."/>
            <person name="Larimer J."/>
            <person name="Lui A."/>
            <person name="MacDonald P.J.P."/>
            <person name="McCowen C."/>
            <person name="Montmayeur A."/>
            <person name="Murphy C."/>
            <person name="Neiman D."/>
            <person name="Pearson M."/>
            <person name="Priest M."/>
            <person name="Roberts A."/>
            <person name="Saif S."/>
            <person name="Shea T."/>
            <person name="Sisk P."/>
            <person name="Stolte C."/>
            <person name="Sykes S."/>
            <person name="Wortman J."/>
            <person name="Nusbaum C."/>
            <person name="Birren B."/>
        </authorList>
    </citation>
    <scope>NUCLEOTIDE SEQUENCE [LARGE SCALE GENOMIC DNA]</scope>
    <source>
        <strain evidence="6 7">ATCC 38327</strain>
    </source>
</reference>
<evidence type="ECO:0000313" key="7">
    <source>
        <dbReference type="Proteomes" id="UP000054350"/>
    </source>
</evidence>
<dbReference type="GO" id="GO:0016042">
    <property type="term" value="P:lipid catabolic process"/>
    <property type="evidence" value="ECO:0007669"/>
    <property type="project" value="UniProtKB-KW"/>
</dbReference>
<dbReference type="PANTHER" id="PTHR10272:SF0">
    <property type="entry name" value="PLATELET-ACTIVATING FACTOR ACETYLHYDROLASE"/>
    <property type="match status" value="1"/>
</dbReference>
<protein>
    <recommendedName>
        <fullName evidence="1">1-alkyl-2-acetylglycerophosphocholine esterase</fullName>
        <ecNumber evidence="1">3.1.1.47</ecNumber>
    </recommendedName>
</protein>
<evidence type="ECO:0000313" key="6">
    <source>
        <dbReference type="EMBL" id="KNE62657.1"/>
    </source>
</evidence>
<feature type="region of interest" description="Disordered" evidence="5">
    <location>
        <begin position="1"/>
        <end position="27"/>
    </location>
</feature>
<proteinExistence type="predicted"/>
<dbReference type="VEuPathDB" id="FungiDB:AMAG_07851"/>
<keyword evidence="3" id="KW-0442">Lipid degradation</keyword>
<dbReference type="Proteomes" id="UP000054350">
    <property type="component" value="Unassembled WGS sequence"/>
</dbReference>
<dbReference type="EMBL" id="GG745340">
    <property type="protein sequence ID" value="KNE62657.1"/>
    <property type="molecule type" value="Genomic_DNA"/>
</dbReference>
<evidence type="ECO:0000256" key="4">
    <source>
        <dbReference type="ARBA" id="ARBA00023098"/>
    </source>
</evidence>
<feature type="compositionally biased region" description="Low complexity" evidence="5">
    <location>
        <begin position="1"/>
        <end position="26"/>
    </location>
</feature>
<evidence type="ECO:0000256" key="5">
    <source>
        <dbReference type="SAM" id="MobiDB-lite"/>
    </source>
</evidence>
<reference evidence="7" key="2">
    <citation type="submission" date="2009-11" db="EMBL/GenBank/DDBJ databases">
        <title>The Genome Sequence of Allomyces macrogynus strain ATCC 38327.</title>
        <authorList>
            <consortium name="The Broad Institute Genome Sequencing Platform"/>
            <person name="Russ C."/>
            <person name="Cuomo C."/>
            <person name="Shea T."/>
            <person name="Young S.K."/>
            <person name="Zeng Q."/>
            <person name="Koehrsen M."/>
            <person name="Haas B."/>
            <person name="Borodovsky M."/>
            <person name="Guigo R."/>
            <person name="Alvarado L."/>
            <person name="Berlin A."/>
            <person name="Borenstein D."/>
            <person name="Chen Z."/>
            <person name="Engels R."/>
            <person name="Freedman E."/>
            <person name="Gellesch M."/>
            <person name="Goldberg J."/>
            <person name="Griggs A."/>
            <person name="Gujja S."/>
            <person name="Heiman D."/>
            <person name="Hepburn T."/>
            <person name="Howarth C."/>
            <person name="Jen D."/>
            <person name="Larson L."/>
            <person name="Lewis B."/>
            <person name="Mehta T."/>
            <person name="Park D."/>
            <person name="Pearson M."/>
            <person name="Roberts A."/>
            <person name="Saif S."/>
            <person name="Shenoy N."/>
            <person name="Sisk P."/>
            <person name="Stolte C."/>
            <person name="Sykes S."/>
            <person name="Walk T."/>
            <person name="White J."/>
            <person name="Yandava C."/>
            <person name="Burger G."/>
            <person name="Gray M.W."/>
            <person name="Holland P.W.H."/>
            <person name="King N."/>
            <person name="Lang F.B.F."/>
            <person name="Roger A.J."/>
            <person name="Ruiz-Trillo I."/>
            <person name="Lander E."/>
            <person name="Nusbaum C."/>
        </authorList>
    </citation>
    <scope>NUCLEOTIDE SEQUENCE [LARGE SCALE GENOMIC DNA]</scope>
    <source>
        <strain evidence="7">ATCC 38327</strain>
    </source>
</reference>
<dbReference type="SUPFAM" id="SSF53474">
    <property type="entry name" value="alpha/beta-Hydrolases"/>
    <property type="match status" value="1"/>
</dbReference>
<dbReference type="InterPro" id="IPR029058">
    <property type="entry name" value="AB_hydrolase_fold"/>
</dbReference>
<dbReference type="GO" id="GO:0003847">
    <property type="term" value="F:1-alkyl-2-acetylglycerophosphocholine esterase activity"/>
    <property type="evidence" value="ECO:0007669"/>
    <property type="project" value="UniProtKB-EC"/>
</dbReference>
<gene>
    <name evidence="6" type="ORF">AMAG_07851</name>
</gene>
<evidence type="ECO:0000256" key="2">
    <source>
        <dbReference type="ARBA" id="ARBA00022801"/>
    </source>
</evidence>
<evidence type="ECO:0000256" key="1">
    <source>
        <dbReference type="ARBA" id="ARBA00013201"/>
    </source>
</evidence>
<name>A0A0L0SJJ5_ALLM3</name>
<evidence type="ECO:0000256" key="3">
    <source>
        <dbReference type="ARBA" id="ARBA00022963"/>
    </source>
</evidence>
<keyword evidence="2" id="KW-0378">Hydrolase</keyword>
<dbReference type="Pfam" id="PF03403">
    <property type="entry name" value="PAF-AH_p_II"/>
    <property type="match status" value="1"/>
</dbReference>